<organism evidence="2 3">
    <name type="scientific">Coccomyxa viridis</name>
    <dbReference type="NCBI Taxonomy" id="1274662"/>
    <lineage>
        <taxon>Eukaryota</taxon>
        <taxon>Viridiplantae</taxon>
        <taxon>Chlorophyta</taxon>
        <taxon>core chlorophytes</taxon>
        <taxon>Trebouxiophyceae</taxon>
        <taxon>Trebouxiophyceae incertae sedis</taxon>
        <taxon>Coccomyxaceae</taxon>
        <taxon>Coccomyxa</taxon>
    </lineage>
</organism>
<keyword evidence="3" id="KW-1185">Reference proteome</keyword>
<accession>A0ABP1FSX1</accession>
<name>A0ABP1FSX1_9CHLO</name>
<keyword evidence="1" id="KW-0732">Signal</keyword>
<dbReference type="Proteomes" id="UP001497392">
    <property type="component" value="Unassembled WGS sequence"/>
</dbReference>
<gene>
    <name evidence="2" type="primary">g2664</name>
    <name evidence="2" type="ORF">VP750_LOCUS2281</name>
</gene>
<evidence type="ECO:0000313" key="2">
    <source>
        <dbReference type="EMBL" id="CAL5220622.1"/>
    </source>
</evidence>
<protein>
    <submittedName>
        <fullName evidence="2">G2664 protein</fullName>
    </submittedName>
</protein>
<feature type="signal peptide" evidence="1">
    <location>
        <begin position="1"/>
        <end position="23"/>
    </location>
</feature>
<evidence type="ECO:0000313" key="3">
    <source>
        <dbReference type="Proteomes" id="UP001497392"/>
    </source>
</evidence>
<reference evidence="2 3" key="1">
    <citation type="submission" date="2024-06" db="EMBL/GenBank/DDBJ databases">
        <authorList>
            <person name="Kraege A."/>
            <person name="Thomma B."/>
        </authorList>
    </citation>
    <scope>NUCLEOTIDE SEQUENCE [LARGE SCALE GENOMIC DNA]</scope>
</reference>
<comment type="caution">
    <text evidence="2">The sequence shown here is derived from an EMBL/GenBank/DDBJ whole genome shotgun (WGS) entry which is preliminary data.</text>
</comment>
<evidence type="ECO:0000256" key="1">
    <source>
        <dbReference type="SAM" id="SignalP"/>
    </source>
</evidence>
<dbReference type="EMBL" id="CAXHTA020000004">
    <property type="protein sequence ID" value="CAL5220622.1"/>
    <property type="molecule type" value="Genomic_DNA"/>
</dbReference>
<sequence>MKAVMRTILAAIVLALCATLAAAQFGGGRPFGGGGGYGSGSGNGNNGYGNDNGGDGGQQCNTGCCNLGNQVFKGACASFSNYFRGDANTAISESDSAFQQRVNGAPTPSSSCCVSARSFVQYGCSCNQQLQQAAGQQGFTTNQVSVISRAVQASICANSAHGGSLSTGGC</sequence>
<proteinExistence type="predicted"/>
<feature type="chain" id="PRO_5045513710" evidence="1">
    <location>
        <begin position="24"/>
        <end position="170"/>
    </location>
</feature>